<keyword evidence="3" id="KW-1185">Reference proteome</keyword>
<dbReference type="InterPro" id="IPR044020">
    <property type="entry name" value="DUF5676"/>
</dbReference>
<feature type="transmembrane region" description="Helical" evidence="1">
    <location>
        <begin position="21"/>
        <end position="42"/>
    </location>
</feature>
<sequence>MSTLGMATRNQNSAHPALHAGISLAVTVASFYALCTLVWLAAPGPFLGFMNSLFRGMNFSPLLRAASFSWGGFIEALLVMSVWAFFAGTFFGWVRQRLGA</sequence>
<name>A0A5E4UVF6_9BURK</name>
<keyword evidence="1" id="KW-0472">Membrane</keyword>
<dbReference type="AlphaFoldDB" id="A0A5E4UVF6"/>
<keyword evidence="1" id="KW-1133">Transmembrane helix</keyword>
<feature type="transmembrane region" description="Helical" evidence="1">
    <location>
        <begin position="62"/>
        <end position="94"/>
    </location>
</feature>
<evidence type="ECO:0000313" key="3">
    <source>
        <dbReference type="Proteomes" id="UP000343317"/>
    </source>
</evidence>
<dbReference type="EMBL" id="CABPSM010000005">
    <property type="protein sequence ID" value="VVE02915.1"/>
    <property type="molecule type" value="Genomic_DNA"/>
</dbReference>
<dbReference type="RefSeq" id="WP_150620544.1">
    <property type="nucleotide sequence ID" value="NZ_CABPSM010000005.1"/>
</dbReference>
<reference evidence="2 3" key="1">
    <citation type="submission" date="2019-08" db="EMBL/GenBank/DDBJ databases">
        <authorList>
            <person name="Peeters C."/>
        </authorList>
    </citation>
    <scope>NUCLEOTIDE SEQUENCE [LARGE SCALE GENOMIC DNA]</scope>
    <source>
        <strain evidence="2 3">LMG 31112</strain>
    </source>
</reference>
<accession>A0A5E4UVF6</accession>
<evidence type="ECO:0000256" key="1">
    <source>
        <dbReference type="SAM" id="Phobius"/>
    </source>
</evidence>
<dbReference type="Proteomes" id="UP000343317">
    <property type="component" value="Unassembled WGS sequence"/>
</dbReference>
<dbReference type="Pfam" id="PF18926">
    <property type="entry name" value="DUF5676"/>
    <property type="match status" value="1"/>
</dbReference>
<protein>
    <submittedName>
        <fullName evidence="2">Uncharacterized protein</fullName>
    </submittedName>
</protein>
<proteinExistence type="predicted"/>
<gene>
    <name evidence="2" type="ORF">PHO31112_02230</name>
</gene>
<organism evidence="2 3">
    <name type="scientific">Pandoraea horticolens</name>
    <dbReference type="NCBI Taxonomy" id="2508298"/>
    <lineage>
        <taxon>Bacteria</taxon>
        <taxon>Pseudomonadati</taxon>
        <taxon>Pseudomonadota</taxon>
        <taxon>Betaproteobacteria</taxon>
        <taxon>Burkholderiales</taxon>
        <taxon>Burkholderiaceae</taxon>
        <taxon>Pandoraea</taxon>
    </lineage>
</organism>
<keyword evidence="1" id="KW-0812">Transmembrane</keyword>
<evidence type="ECO:0000313" key="2">
    <source>
        <dbReference type="EMBL" id="VVE02915.1"/>
    </source>
</evidence>